<feature type="domain" description="HTH arsR-type" evidence="4">
    <location>
        <begin position="6"/>
        <end position="99"/>
    </location>
</feature>
<proteinExistence type="predicted"/>
<dbReference type="KEGG" id="psti:SOO65_08660"/>
<evidence type="ECO:0000256" key="3">
    <source>
        <dbReference type="ARBA" id="ARBA00023163"/>
    </source>
</evidence>
<dbReference type="PANTHER" id="PTHR33154:SF12">
    <property type="entry name" value="TRANSCRIPTIONAL REGULATORY PROTEIN"/>
    <property type="match status" value="1"/>
</dbReference>
<dbReference type="GO" id="GO:0003677">
    <property type="term" value="F:DNA binding"/>
    <property type="evidence" value="ECO:0007669"/>
    <property type="project" value="UniProtKB-KW"/>
</dbReference>
<dbReference type="Pfam" id="PF12840">
    <property type="entry name" value="HTH_20"/>
    <property type="match status" value="1"/>
</dbReference>
<keyword evidence="3" id="KW-0804">Transcription</keyword>
<evidence type="ECO:0000313" key="6">
    <source>
        <dbReference type="Proteomes" id="UP001324634"/>
    </source>
</evidence>
<gene>
    <name evidence="5" type="ORF">SOO65_08660</name>
</gene>
<evidence type="ECO:0000256" key="1">
    <source>
        <dbReference type="ARBA" id="ARBA00023015"/>
    </source>
</evidence>
<dbReference type="AlphaFoldDB" id="A0AAX4HUE8"/>
<dbReference type="InterPro" id="IPR036390">
    <property type="entry name" value="WH_DNA-bd_sf"/>
</dbReference>
<accession>A0AAX4HUE8</accession>
<evidence type="ECO:0000313" key="5">
    <source>
        <dbReference type="EMBL" id="WPU66818.1"/>
    </source>
</evidence>
<dbReference type="PROSITE" id="PS50987">
    <property type="entry name" value="HTH_ARSR_2"/>
    <property type="match status" value="1"/>
</dbReference>
<evidence type="ECO:0000259" key="4">
    <source>
        <dbReference type="PROSITE" id="PS50987"/>
    </source>
</evidence>
<sequence>MKKPDRPALKKIQISSIFNALSDPARIEIIRELLEKNEISCGECKSTLSKSTMSHHFKVLRETGFIEKREEGKTHYISLRVDEIEKRVPGLIEVLRSLKSPL</sequence>
<dbReference type="RefSeq" id="WP_321399404.1">
    <property type="nucleotide sequence ID" value="NZ_CP139487.1"/>
</dbReference>
<evidence type="ECO:0000256" key="2">
    <source>
        <dbReference type="ARBA" id="ARBA00023125"/>
    </source>
</evidence>
<dbReference type="Gene3D" id="1.10.10.10">
    <property type="entry name" value="Winged helix-like DNA-binding domain superfamily/Winged helix DNA-binding domain"/>
    <property type="match status" value="1"/>
</dbReference>
<reference evidence="5 6" key="1">
    <citation type="submission" date="2023-11" db="EMBL/GenBank/DDBJ databases">
        <title>Peredibacter starrii A3.12.</title>
        <authorList>
            <person name="Mitchell R.J."/>
        </authorList>
    </citation>
    <scope>NUCLEOTIDE SEQUENCE [LARGE SCALE GENOMIC DNA]</scope>
    <source>
        <strain evidence="5 6">A3.12</strain>
    </source>
</reference>
<dbReference type="InterPro" id="IPR011991">
    <property type="entry name" value="ArsR-like_HTH"/>
</dbReference>
<dbReference type="InterPro" id="IPR036388">
    <property type="entry name" value="WH-like_DNA-bd_sf"/>
</dbReference>
<keyword evidence="2" id="KW-0238">DNA-binding</keyword>
<protein>
    <submittedName>
        <fullName evidence="5">Metalloregulator ArsR/SmtB family transcription factor</fullName>
    </submittedName>
</protein>
<keyword evidence="1" id="KW-0805">Transcription regulation</keyword>
<dbReference type="PRINTS" id="PR00778">
    <property type="entry name" value="HTHARSR"/>
</dbReference>
<dbReference type="GO" id="GO:0003700">
    <property type="term" value="F:DNA-binding transcription factor activity"/>
    <property type="evidence" value="ECO:0007669"/>
    <property type="project" value="InterPro"/>
</dbReference>
<dbReference type="InterPro" id="IPR001845">
    <property type="entry name" value="HTH_ArsR_DNA-bd_dom"/>
</dbReference>
<dbReference type="InterPro" id="IPR051081">
    <property type="entry name" value="HTH_MetalResp_TranReg"/>
</dbReference>
<organism evidence="5 6">
    <name type="scientific">Peredibacter starrii</name>
    <dbReference type="NCBI Taxonomy" id="28202"/>
    <lineage>
        <taxon>Bacteria</taxon>
        <taxon>Pseudomonadati</taxon>
        <taxon>Bdellovibrionota</taxon>
        <taxon>Bacteriovoracia</taxon>
        <taxon>Bacteriovoracales</taxon>
        <taxon>Bacteriovoracaceae</taxon>
        <taxon>Peredibacter</taxon>
    </lineage>
</organism>
<keyword evidence="6" id="KW-1185">Reference proteome</keyword>
<name>A0AAX4HUE8_9BACT</name>
<dbReference type="Proteomes" id="UP001324634">
    <property type="component" value="Chromosome"/>
</dbReference>
<dbReference type="SMART" id="SM00418">
    <property type="entry name" value="HTH_ARSR"/>
    <property type="match status" value="1"/>
</dbReference>
<dbReference type="PANTHER" id="PTHR33154">
    <property type="entry name" value="TRANSCRIPTIONAL REGULATOR, ARSR FAMILY"/>
    <property type="match status" value="1"/>
</dbReference>
<dbReference type="NCBIfam" id="NF033788">
    <property type="entry name" value="HTH_metalloreg"/>
    <property type="match status" value="1"/>
</dbReference>
<dbReference type="CDD" id="cd00090">
    <property type="entry name" value="HTH_ARSR"/>
    <property type="match status" value="1"/>
</dbReference>
<dbReference type="EMBL" id="CP139487">
    <property type="protein sequence ID" value="WPU66818.1"/>
    <property type="molecule type" value="Genomic_DNA"/>
</dbReference>
<dbReference type="SUPFAM" id="SSF46785">
    <property type="entry name" value="Winged helix' DNA-binding domain"/>
    <property type="match status" value="1"/>
</dbReference>